<name>A0AAP0GB00_9ASPA</name>
<keyword evidence="3" id="KW-1185">Reference proteome</keyword>
<sequence>MRILALRQPQETPPAISNQESNLTAAAAAPPSLRSQRHRCAATATAAPPPPPLHRLCHRCAASDERTPSPTAASSPEQSSSPRRKQPLSLISSSLAAKSSPIQHHIKKRQKQGRAAKPDSGHPSPSQQRKDIRPSFSSGELAVVTVSVPLAGIAIDALRLTAFLLKNVAGTPVIFFLTTGDSGTRCIALHPRSTAPLLLRSRIDLILFEKSPKSLNFIDLTFPPLKSEK</sequence>
<proteinExistence type="predicted"/>
<protein>
    <submittedName>
        <fullName evidence="2">Uncharacterized protein</fullName>
    </submittedName>
</protein>
<dbReference type="Proteomes" id="UP001418222">
    <property type="component" value="Unassembled WGS sequence"/>
</dbReference>
<evidence type="ECO:0000313" key="3">
    <source>
        <dbReference type="Proteomes" id="UP001418222"/>
    </source>
</evidence>
<feature type="compositionally biased region" description="Basic residues" evidence="1">
    <location>
        <begin position="104"/>
        <end position="114"/>
    </location>
</feature>
<dbReference type="AlphaFoldDB" id="A0AAP0GB00"/>
<comment type="caution">
    <text evidence="2">The sequence shown here is derived from an EMBL/GenBank/DDBJ whole genome shotgun (WGS) entry which is preliminary data.</text>
</comment>
<gene>
    <name evidence="2" type="ORF">KSP39_PZI005797</name>
</gene>
<feature type="compositionally biased region" description="Polar residues" evidence="1">
    <location>
        <begin position="68"/>
        <end position="81"/>
    </location>
</feature>
<reference evidence="2 3" key="1">
    <citation type="journal article" date="2022" name="Nat. Plants">
        <title>Genomes of leafy and leafless Platanthera orchids illuminate the evolution of mycoheterotrophy.</title>
        <authorList>
            <person name="Li M.H."/>
            <person name="Liu K.W."/>
            <person name="Li Z."/>
            <person name="Lu H.C."/>
            <person name="Ye Q.L."/>
            <person name="Zhang D."/>
            <person name="Wang J.Y."/>
            <person name="Li Y.F."/>
            <person name="Zhong Z.M."/>
            <person name="Liu X."/>
            <person name="Yu X."/>
            <person name="Liu D.K."/>
            <person name="Tu X.D."/>
            <person name="Liu B."/>
            <person name="Hao Y."/>
            <person name="Liao X.Y."/>
            <person name="Jiang Y.T."/>
            <person name="Sun W.H."/>
            <person name="Chen J."/>
            <person name="Chen Y.Q."/>
            <person name="Ai Y."/>
            <person name="Zhai J.W."/>
            <person name="Wu S.S."/>
            <person name="Zhou Z."/>
            <person name="Hsiao Y.Y."/>
            <person name="Wu W.L."/>
            <person name="Chen Y.Y."/>
            <person name="Lin Y.F."/>
            <person name="Hsu J.L."/>
            <person name="Li C.Y."/>
            <person name="Wang Z.W."/>
            <person name="Zhao X."/>
            <person name="Zhong W.Y."/>
            <person name="Ma X.K."/>
            <person name="Ma L."/>
            <person name="Huang J."/>
            <person name="Chen G.Z."/>
            <person name="Huang M.Z."/>
            <person name="Huang L."/>
            <person name="Peng D.H."/>
            <person name="Luo Y.B."/>
            <person name="Zou S.Q."/>
            <person name="Chen S.P."/>
            <person name="Lan S."/>
            <person name="Tsai W.C."/>
            <person name="Van de Peer Y."/>
            <person name="Liu Z.J."/>
        </authorList>
    </citation>
    <scope>NUCLEOTIDE SEQUENCE [LARGE SCALE GENOMIC DNA]</scope>
    <source>
        <strain evidence="2">Lor287</strain>
    </source>
</reference>
<feature type="compositionally biased region" description="Polar residues" evidence="1">
    <location>
        <begin position="15"/>
        <end position="24"/>
    </location>
</feature>
<feature type="region of interest" description="Disordered" evidence="1">
    <location>
        <begin position="1"/>
        <end position="134"/>
    </location>
</feature>
<evidence type="ECO:0000256" key="1">
    <source>
        <dbReference type="SAM" id="MobiDB-lite"/>
    </source>
</evidence>
<evidence type="ECO:0000313" key="2">
    <source>
        <dbReference type="EMBL" id="KAK8948813.1"/>
    </source>
</evidence>
<organism evidence="2 3">
    <name type="scientific">Platanthera zijinensis</name>
    <dbReference type="NCBI Taxonomy" id="2320716"/>
    <lineage>
        <taxon>Eukaryota</taxon>
        <taxon>Viridiplantae</taxon>
        <taxon>Streptophyta</taxon>
        <taxon>Embryophyta</taxon>
        <taxon>Tracheophyta</taxon>
        <taxon>Spermatophyta</taxon>
        <taxon>Magnoliopsida</taxon>
        <taxon>Liliopsida</taxon>
        <taxon>Asparagales</taxon>
        <taxon>Orchidaceae</taxon>
        <taxon>Orchidoideae</taxon>
        <taxon>Orchideae</taxon>
        <taxon>Orchidinae</taxon>
        <taxon>Platanthera</taxon>
    </lineage>
</organism>
<dbReference type="EMBL" id="JBBWWQ010000004">
    <property type="protein sequence ID" value="KAK8948813.1"/>
    <property type="molecule type" value="Genomic_DNA"/>
</dbReference>
<feature type="compositionally biased region" description="Low complexity" evidence="1">
    <location>
        <begin position="87"/>
        <end position="102"/>
    </location>
</feature>
<accession>A0AAP0GB00</accession>